<dbReference type="GO" id="GO:0005634">
    <property type="term" value="C:nucleus"/>
    <property type="evidence" value="ECO:0000318"/>
    <property type="project" value="GO_Central"/>
</dbReference>
<dbReference type="InParanoid" id="M1B1M0"/>
<sequence length="63" mass="6866">MADIKQASTFSGDQQRPSRLQWRAPASIQINCATDWNVGIPLLSPLISSPKSSNLTAADEFSF</sequence>
<organism evidence="1 2">
    <name type="scientific">Solanum tuberosum</name>
    <name type="common">Potato</name>
    <dbReference type="NCBI Taxonomy" id="4113"/>
    <lineage>
        <taxon>Eukaryota</taxon>
        <taxon>Viridiplantae</taxon>
        <taxon>Streptophyta</taxon>
        <taxon>Embryophyta</taxon>
        <taxon>Tracheophyta</taxon>
        <taxon>Spermatophyta</taxon>
        <taxon>Magnoliopsida</taxon>
        <taxon>eudicotyledons</taxon>
        <taxon>Gunneridae</taxon>
        <taxon>Pentapetalae</taxon>
        <taxon>asterids</taxon>
        <taxon>lamiids</taxon>
        <taxon>Solanales</taxon>
        <taxon>Solanaceae</taxon>
        <taxon>Solanoideae</taxon>
        <taxon>Solaneae</taxon>
        <taxon>Solanum</taxon>
    </lineage>
</organism>
<dbReference type="EnsemblPlants" id="PGSC0003DMT400034981">
    <property type="protein sequence ID" value="PGSC0003DMT400034981"/>
    <property type="gene ID" value="PGSC0003DMG400013448"/>
</dbReference>
<dbReference type="ExpressionAtlas" id="M1B1M0">
    <property type="expression patterns" value="baseline"/>
</dbReference>
<proteinExistence type="predicted"/>
<accession>M1B1M0</accession>
<dbReference type="AlphaFoldDB" id="M1B1M0"/>
<protein>
    <submittedName>
        <fullName evidence="1">ATBET12</fullName>
    </submittedName>
</protein>
<dbReference type="PANTHER" id="PTHR33912:SF12">
    <property type="entry name" value="ATBET12"/>
    <property type="match status" value="1"/>
</dbReference>
<dbReference type="PANTHER" id="PTHR33912">
    <property type="entry name" value="OS01G0939400 PROTEIN"/>
    <property type="match status" value="1"/>
</dbReference>
<evidence type="ECO:0000313" key="1">
    <source>
        <dbReference type="EnsemblPlants" id="PGSC0003DMT400034981"/>
    </source>
</evidence>
<dbReference type="GO" id="GO:0005737">
    <property type="term" value="C:cytoplasm"/>
    <property type="evidence" value="ECO:0000318"/>
    <property type="project" value="GO_Central"/>
</dbReference>
<dbReference type="HOGENOM" id="CLU_2890238_0_0_1"/>
<evidence type="ECO:0000313" key="2">
    <source>
        <dbReference type="Proteomes" id="UP000011115"/>
    </source>
</evidence>
<dbReference type="InterPro" id="IPR040381">
    <property type="entry name" value="At4g14450-like"/>
</dbReference>
<dbReference type="Proteomes" id="UP000011115">
    <property type="component" value="Unassembled WGS sequence"/>
</dbReference>
<keyword evidence="2" id="KW-1185">Reference proteome</keyword>
<dbReference type="Gramene" id="PGSC0003DMT400034981">
    <property type="protein sequence ID" value="PGSC0003DMT400034981"/>
    <property type="gene ID" value="PGSC0003DMG400013448"/>
</dbReference>
<name>M1B1M0_SOLTU</name>
<reference evidence="2" key="1">
    <citation type="journal article" date="2011" name="Nature">
        <title>Genome sequence and analysis of the tuber crop potato.</title>
        <authorList>
            <consortium name="The Potato Genome Sequencing Consortium"/>
        </authorList>
    </citation>
    <scope>NUCLEOTIDE SEQUENCE [LARGE SCALE GENOMIC DNA]</scope>
    <source>
        <strain evidence="2">cv. DM1-3 516 R44</strain>
    </source>
</reference>
<dbReference type="PaxDb" id="4113-PGSC0003DMT400034981"/>
<reference evidence="1" key="2">
    <citation type="submission" date="2015-06" db="UniProtKB">
        <authorList>
            <consortium name="EnsemblPlants"/>
        </authorList>
    </citation>
    <scope>IDENTIFICATION</scope>
    <source>
        <strain evidence="1">DM1-3 516 R44</strain>
    </source>
</reference>